<comment type="similarity">
    <text evidence="2 7">Belongs to the enoyl-CoA hydratase/isomerase family.</text>
</comment>
<dbReference type="CDD" id="cd06558">
    <property type="entry name" value="crotonase-like"/>
    <property type="match status" value="1"/>
</dbReference>
<gene>
    <name evidence="8" type="ORF">B5G26_00430</name>
</gene>
<dbReference type="Gene3D" id="1.10.12.10">
    <property type="entry name" value="Lyase 2-enoyl-coa Hydratase, Chain A, domain 2"/>
    <property type="match status" value="1"/>
</dbReference>
<comment type="caution">
    <text evidence="8">The sequence shown here is derived from an EMBL/GenBank/DDBJ whole genome shotgun (WGS) entry which is preliminary data.</text>
</comment>
<evidence type="ECO:0000313" key="8">
    <source>
        <dbReference type="EMBL" id="OUN45531.1"/>
    </source>
</evidence>
<organism evidence="8 9">
    <name type="scientific">Anaerotignum lactatifermentans</name>
    <dbReference type="NCBI Taxonomy" id="160404"/>
    <lineage>
        <taxon>Bacteria</taxon>
        <taxon>Bacillati</taxon>
        <taxon>Bacillota</taxon>
        <taxon>Clostridia</taxon>
        <taxon>Lachnospirales</taxon>
        <taxon>Anaerotignaceae</taxon>
        <taxon>Anaerotignum</taxon>
    </lineage>
</organism>
<dbReference type="EC" id="4.2.1.150" evidence="6"/>
<dbReference type="InterPro" id="IPR001753">
    <property type="entry name" value="Enoyl-CoA_hydra/iso"/>
</dbReference>
<accession>A0A1Y3U9N9</accession>
<reference evidence="9" key="1">
    <citation type="submission" date="2017-04" db="EMBL/GenBank/DDBJ databases">
        <title>Function of individual gut microbiota members based on whole genome sequencing of pure cultures obtained from chicken caecum.</title>
        <authorList>
            <person name="Medvecky M."/>
            <person name="Cejkova D."/>
            <person name="Polansky O."/>
            <person name="Karasova D."/>
            <person name="Kubasova T."/>
            <person name="Cizek A."/>
            <person name="Rychlik I."/>
        </authorList>
    </citation>
    <scope>NUCLEOTIDE SEQUENCE [LARGE SCALE GENOMIC DNA]</scope>
    <source>
        <strain evidence="9">An75</strain>
    </source>
</reference>
<dbReference type="AlphaFoldDB" id="A0A1Y3U9N9"/>
<dbReference type="Pfam" id="PF00378">
    <property type="entry name" value="ECH_1"/>
    <property type="match status" value="1"/>
</dbReference>
<dbReference type="PROSITE" id="PS00166">
    <property type="entry name" value="ENOYL_COA_HYDRATASE"/>
    <property type="match status" value="1"/>
</dbReference>
<dbReference type="InterPro" id="IPR014748">
    <property type="entry name" value="Enoyl-CoA_hydra_C"/>
</dbReference>
<name>A0A1Y3U9N9_9FIRM</name>
<keyword evidence="4" id="KW-0456">Lyase</keyword>
<dbReference type="InterPro" id="IPR018376">
    <property type="entry name" value="Enoyl-CoA_hyd/isom_CS"/>
</dbReference>
<evidence type="ECO:0000256" key="3">
    <source>
        <dbReference type="ARBA" id="ARBA00011881"/>
    </source>
</evidence>
<evidence type="ECO:0000313" key="9">
    <source>
        <dbReference type="Proteomes" id="UP000195455"/>
    </source>
</evidence>
<comment type="subunit">
    <text evidence="3">Homotetramer.</text>
</comment>
<comment type="catalytic activity">
    <reaction evidence="5">
        <text>a short-chain (3S)-3-hydroxyacyl-CoA = a short-chain (2E)-enoyl-CoA + H2O</text>
        <dbReference type="Rhea" id="RHEA:52664"/>
        <dbReference type="ChEBI" id="CHEBI:15377"/>
        <dbReference type="ChEBI" id="CHEBI:87488"/>
        <dbReference type="ChEBI" id="CHEBI:136760"/>
        <dbReference type="EC" id="4.2.1.150"/>
    </reaction>
</comment>
<evidence type="ECO:0000256" key="6">
    <source>
        <dbReference type="ARBA" id="ARBA00067035"/>
    </source>
</evidence>
<dbReference type="PANTHER" id="PTHR11941:SF54">
    <property type="entry name" value="ENOYL-COA HYDRATASE, MITOCHONDRIAL"/>
    <property type="match status" value="1"/>
</dbReference>
<evidence type="ECO:0000256" key="2">
    <source>
        <dbReference type="ARBA" id="ARBA00005254"/>
    </source>
</evidence>
<evidence type="ECO:0000256" key="4">
    <source>
        <dbReference type="ARBA" id="ARBA00023239"/>
    </source>
</evidence>
<proteinExistence type="inferred from homology"/>
<dbReference type="Proteomes" id="UP000195455">
    <property type="component" value="Unassembled WGS sequence"/>
</dbReference>
<dbReference type="Gene3D" id="3.90.226.10">
    <property type="entry name" value="2-enoyl-CoA Hydratase, Chain A, domain 1"/>
    <property type="match status" value="1"/>
</dbReference>
<dbReference type="GO" id="GO:0018812">
    <property type="term" value="F:3-hydroxyacyl-CoA dehydratase activity"/>
    <property type="evidence" value="ECO:0007669"/>
    <property type="project" value="UniProtKB-EC"/>
</dbReference>
<dbReference type="PANTHER" id="PTHR11941">
    <property type="entry name" value="ENOYL-COA HYDRATASE-RELATED"/>
    <property type="match status" value="1"/>
</dbReference>
<dbReference type="GO" id="GO:0006635">
    <property type="term" value="P:fatty acid beta-oxidation"/>
    <property type="evidence" value="ECO:0007669"/>
    <property type="project" value="TreeGrafter"/>
</dbReference>
<dbReference type="RefSeq" id="WP_087988305.1">
    <property type="nucleotide sequence ID" value="NZ_CAUFHK010000023.1"/>
</dbReference>
<evidence type="ECO:0000256" key="7">
    <source>
        <dbReference type="RuleBase" id="RU003707"/>
    </source>
</evidence>
<dbReference type="SUPFAM" id="SSF52096">
    <property type="entry name" value="ClpP/crotonase"/>
    <property type="match status" value="1"/>
</dbReference>
<evidence type="ECO:0000256" key="1">
    <source>
        <dbReference type="ARBA" id="ARBA00005086"/>
    </source>
</evidence>
<dbReference type="EMBL" id="NFHM01000001">
    <property type="protein sequence ID" value="OUN45531.1"/>
    <property type="molecule type" value="Genomic_DNA"/>
</dbReference>
<dbReference type="FunFam" id="1.10.12.10:FF:000001">
    <property type="entry name" value="Probable enoyl-CoA hydratase, mitochondrial"/>
    <property type="match status" value="1"/>
</dbReference>
<dbReference type="InterPro" id="IPR029045">
    <property type="entry name" value="ClpP/crotonase-like_dom_sf"/>
</dbReference>
<evidence type="ECO:0000256" key="5">
    <source>
        <dbReference type="ARBA" id="ARBA00050624"/>
    </source>
</evidence>
<dbReference type="FunFam" id="3.90.226.10:FF:000009">
    <property type="entry name" value="Carnitinyl-CoA dehydratase"/>
    <property type="match status" value="1"/>
</dbReference>
<protein>
    <recommendedName>
        <fullName evidence="6">short-chain-enoyl-CoA hydratase</fullName>
        <ecNumber evidence="6">4.2.1.150</ecNumber>
    </recommendedName>
</protein>
<comment type="pathway">
    <text evidence="1">Lipid metabolism; butanoate metabolism.</text>
</comment>
<sequence>MDYQYVLLNIKNRLATVTVNRPEALNSLNREVIADIYSCMQEIDRKHLADCVILTGAGRSFIAGADISTMVEMEGHEGREWTKAGMDLMDLIENMRVPVIAAINGFALGGGCEIAMACDIRIASVKAKFSQPETGLGLIPGYGGTQRLPRLVGKGMAKYMILTNEMINAEEAYRIGLVQKLTQPEELMDTAYEVAQKILSKAPLATRMAKRAINAATNTDLATGINYELETYDIAFRSNDRKEGMQAFLEKRKPEFRDE</sequence>